<evidence type="ECO:0000313" key="4">
    <source>
        <dbReference type="EMBL" id="MFC7140334.1"/>
    </source>
</evidence>
<dbReference type="GeneID" id="78820622"/>
<dbReference type="EC" id="3.-.-.-" evidence="4"/>
<dbReference type="AlphaFoldDB" id="A0ABD5Y7F6"/>
<dbReference type="PROSITE" id="PS51677">
    <property type="entry name" value="NODB"/>
    <property type="match status" value="1"/>
</dbReference>
<comment type="caution">
    <text evidence="4">The sequence shown here is derived from an EMBL/GenBank/DDBJ whole genome shotgun (WGS) entry which is preliminary data.</text>
</comment>
<dbReference type="InterPro" id="IPR011330">
    <property type="entry name" value="Glyco_hydro/deAcase_b/a-brl"/>
</dbReference>
<keyword evidence="2" id="KW-0732">Signal</keyword>
<organism evidence="4 5">
    <name type="scientific">Halosimplex aquaticum</name>
    <dbReference type="NCBI Taxonomy" id="3026162"/>
    <lineage>
        <taxon>Archaea</taxon>
        <taxon>Methanobacteriati</taxon>
        <taxon>Methanobacteriota</taxon>
        <taxon>Stenosarchaea group</taxon>
        <taxon>Halobacteria</taxon>
        <taxon>Halobacteriales</taxon>
        <taxon>Haloarculaceae</taxon>
        <taxon>Halosimplex</taxon>
    </lineage>
</organism>
<accession>A0ABD5Y7F6</accession>
<protein>
    <submittedName>
        <fullName evidence="4">Polysaccharide deacetylase family protein</fullName>
        <ecNumber evidence="4">3.-.-.-</ecNumber>
    </submittedName>
</protein>
<dbReference type="Pfam" id="PF01522">
    <property type="entry name" value="Polysacc_deac_1"/>
    <property type="match status" value="1"/>
</dbReference>
<dbReference type="CDD" id="cd10918">
    <property type="entry name" value="CE4_NodB_like_5s_6s"/>
    <property type="match status" value="1"/>
</dbReference>
<name>A0ABD5Y7F6_9EURY</name>
<dbReference type="InterPro" id="IPR002509">
    <property type="entry name" value="NODB_dom"/>
</dbReference>
<evidence type="ECO:0000313" key="5">
    <source>
        <dbReference type="Proteomes" id="UP001596432"/>
    </source>
</evidence>
<dbReference type="Gene3D" id="3.20.20.370">
    <property type="entry name" value="Glycoside hydrolase/deacetylase"/>
    <property type="match status" value="1"/>
</dbReference>
<dbReference type="PANTHER" id="PTHR34216:SF3">
    <property type="entry name" value="POLY-BETA-1,6-N-ACETYL-D-GLUCOSAMINE N-DEACETYLASE"/>
    <property type="match status" value="1"/>
</dbReference>
<evidence type="ECO:0000259" key="3">
    <source>
        <dbReference type="PROSITE" id="PS51677"/>
    </source>
</evidence>
<feature type="domain" description="NodB homology" evidence="3">
    <location>
        <begin position="48"/>
        <end position="216"/>
    </location>
</feature>
<keyword evidence="4" id="KW-0378">Hydrolase</keyword>
<evidence type="ECO:0000256" key="1">
    <source>
        <dbReference type="ARBA" id="ARBA00004613"/>
    </source>
</evidence>
<evidence type="ECO:0000256" key="2">
    <source>
        <dbReference type="ARBA" id="ARBA00022729"/>
    </source>
</evidence>
<gene>
    <name evidence="4" type="ORF">ACFQMA_10910</name>
</gene>
<dbReference type="SUPFAM" id="SSF88713">
    <property type="entry name" value="Glycoside hydrolase/deacetylase"/>
    <property type="match status" value="1"/>
</dbReference>
<dbReference type="GO" id="GO:0016787">
    <property type="term" value="F:hydrolase activity"/>
    <property type="evidence" value="ECO:0007669"/>
    <property type="project" value="UniProtKB-KW"/>
</dbReference>
<dbReference type="PANTHER" id="PTHR34216">
    <property type="match status" value="1"/>
</dbReference>
<sequence length="216" mass="24785">MYHSIGDNREFGNISPARFERDLRVLSSKYTVINLSRPIQEWQDASRPRVAITFDDGFSNFYKYAVPLLRKYEIPATVFIVSGTLDNTKTNLETDRTMNRAQLKELVDDDLITIGNHTRTHPELPTLSSERQVREEIVGAKENLESILGTDIDLFAYPYGEFDERAVAAVRDTHRAAVATIPEPWKPSDNIHQLPRISAHNARIQLHWALKDLELR</sequence>
<dbReference type="Proteomes" id="UP001596432">
    <property type="component" value="Unassembled WGS sequence"/>
</dbReference>
<proteinExistence type="predicted"/>
<reference evidence="4 5" key="1">
    <citation type="journal article" date="2019" name="Int. J. Syst. Evol. Microbiol.">
        <title>The Global Catalogue of Microorganisms (GCM) 10K type strain sequencing project: providing services to taxonomists for standard genome sequencing and annotation.</title>
        <authorList>
            <consortium name="The Broad Institute Genomics Platform"/>
            <consortium name="The Broad Institute Genome Sequencing Center for Infectious Disease"/>
            <person name="Wu L."/>
            <person name="Ma J."/>
        </authorList>
    </citation>
    <scope>NUCLEOTIDE SEQUENCE [LARGE SCALE GENOMIC DNA]</scope>
    <source>
        <strain evidence="4 5">XZYJT29</strain>
    </source>
</reference>
<dbReference type="EMBL" id="JBHTAS010000001">
    <property type="protein sequence ID" value="MFC7140334.1"/>
    <property type="molecule type" value="Genomic_DNA"/>
</dbReference>
<keyword evidence="5" id="KW-1185">Reference proteome</keyword>
<dbReference type="RefSeq" id="WP_274325892.1">
    <property type="nucleotide sequence ID" value="NZ_CP118158.1"/>
</dbReference>
<dbReference type="GO" id="GO:0005576">
    <property type="term" value="C:extracellular region"/>
    <property type="evidence" value="ECO:0007669"/>
    <property type="project" value="UniProtKB-SubCell"/>
</dbReference>
<comment type="subcellular location">
    <subcellularLocation>
        <location evidence="1">Secreted</location>
    </subcellularLocation>
</comment>
<dbReference type="InterPro" id="IPR051398">
    <property type="entry name" value="Polysacch_Deacetylase"/>
</dbReference>